<organism evidence="3">
    <name type="scientific">marine metagenome</name>
    <dbReference type="NCBI Taxonomy" id="408172"/>
    <lineage>
        <taxon>unclassified sequences</taxon>
        <taxon>metagenomes</taxon>
        <taxon>ecological metagenomes</taxon>
    </lineage>
</organism>
<dbReference type="InterPro" id="IPR039901">
    <property type="entry name" value="Kdotransferase"/>
</dbReference>
<accession>A0A381SH78</accession>
<dbReference type="Gene3D" id="3.40.50.11720">
    <property type="entry name" value="3-Deoxy-D-manno-octulosonic-acid transferase, N-terminal domain"/>
    <property type="match status" value="1"/>
</dbReference>
<dbReference type="PANTHER" id="PTHR42755">
    <property type="entry name" value="3-DEOXY-MANNO-OCTULOSONATE CYTIDYLYLTRANSFERASE"/>
    <property type="match status" value="1"/>
</dbReference>
<dbReference type="PANTHER" id="PTHR42755:SF1">
    <property type="entry name" value="3-DEOXY-D-MANNO-OCTULOSONIC ACID TRANSFERASE, MITOCHONDRIAL-RELATED"/>
    <property type="match status" value="1"/>
</dbReference>
<keyword evidence="1" id="KW-0808">Transferase</keyword>
<dbReference type="Gene3D" id="3.40.50.2000">
    <property type="entry name" value="Glycogen Phosphorylase B"/>
    <property type="match status" value="1"/>
</dbReference>
<dbReference type="Pfam" id="PF04413">
    <property type="entry name" value="Glycos_transf_N"/>
    <property type="match status" value="1"/>
</dbReference>
<dbReference type="InterPro" id="IPR038107">
    <property type="entry name" value="Glycos_transf_N_sf"/>
</dbReference>
<protein>
    <recommendedName>
        <fullName evidence="2">3-deoxy-D-manno-octulosonic-acid transferase N-terminal domain-containing protein</fullName>
    </recommendedName>
</protein>
<evidence type="ECO:0000259" key="2">
    <source>
        <dbReference type="Pfam" id="PF04413"/>
    </source>
</evidence>
<sequence>VHCSSLGEYEQGLPVFKCLKEKYNDHKIILTFLSPSGYEVKKASSIADLVIYLPIDSNRNAKKFITTIKPKLVVFVKNEIWPNYIKYIKKHNIKSALICGIFREGQLKFSWPFNFLANSILKFDYVLVQNEESKQKIQNLGHNNTYLCGDTRFDRAYDTMNQDESIEFIEEFKGNKLCLVAGSIWEEDERILVNYINTCEQDLKFILVPHEINKQKISKLRDSMSQPSKLYSEFSKKGNDSNVLIIDNVGILARLYKYADMAYIGGAMGTSGLHNTLEPAIYGIPIIIGKNFSKFSEAKKMIKLGGMFSVKNDQEFKDHVDHLAENKLASDEIGLINSNFILENKGATKKIMNYL</sequence>
<dbReference type="EMBL" id="UINC01003106">
    <property type="protein sequence ID" value="SVA03410.1"/>
    <property type="molecule type" value="Genomic_DNA"/>
</dbReference>
<name>A0A381SH78_9ZZZZ</name>
<evidence type="ECO:0000313" key="3">
    <source>
        <dbReference type="EMBL" id="SVA03410.1"/>
    </source>
</evidence>
<dbReference type="InterPro" id="IPR007507">
    <property type="entry name" value="Glycos_transf_N"/>
</dbReference>
<feature type="non-terminal residue" evidence="3">
    <location>
        <position position="1"/>
    </location>
</feature>
<reference evidence="3" key="1">
    <citation type="submission" date="2018-05" db="EMBL/GenBank/DDBJ databases">
        <authorList>
            <person name="Lanie J.A."/>
            <person name="Ng W.-L."/>
            <person name="Kazmierczak K.M."/>
            <person name="Andrzejewski T.M."/>
            <person name="Davidsen T.M."/>
            <person name="Wayne K.J."/>
            <person name="Tettelin H."/>
            <person name="Glass J.I."/>
            <person name="Rusch D."/>
            <person name="Podicherti R."/>
            <person name="Tsui H.-C.T."/>
            <person name="Winkler M.E."/>
        </authorList>
    </citation>
    <scope>NUCLEOTIDE SEQUENCE</scope>
</reference>
<evidence type="ECO:0000256" key="1">
    <source>
        <dbReference type="ARBA" id="ARBA00022679"/>
    </source>
</evidence>
<dbReference type="GO" id="GO:0005886">
    <property type="term" value="C:plasma membrane"/>
    <property type="evidence" value="ECO:0007669"/>
    <property type="project" value="TreeGrafter"/>
</dbReference>
<proteinExistence type="predicted"/>
<dbReference type="GO" id="GO:0009245">
    <property type="term" value="P:lipid A biosynthetic process"/>
    <property type="evidence" value="ECO:0007669"/>
    <property type="project" value="TreeGrafter"/>
</dbReference>
<gene>
    <name evidence="3" type="ORF">METZ01_LOCUS56264</name>
</gene>
<dbReference type="AlphaFoldDB" id="A0A381SH78"/>
<feature type="domain" description="3-deoxy-D-manno-octulosonic-acid transferase N-terminal" evidence="2">
    <location>
        <begin position="1"/>
        <end position="154"/>
    </location>
</feature>
<dbReference type="GO" id="GO:0016740">
    <property type="term" value="F:transferase activity"/>
    <property type="evidence" value="ECO:0007669"/>
    <property type="project" value="UniProtKB-KW"/>
</dbReference>